<evidence type="ECO:0000313" key="2">
    <source>
        <dbReference type="Proteomes" id="UP001163223"/>
    </source>
</evidence>
<dbReference type="Proteomes" id="UP001163223">
    <property type="component" value="Chromosome"/>
</dbReference>
<accession>A0ACD4NNZ7</accession>
<keyword evidence="1" id="KW-0489">Methyltransferase</keyword>
<reference evidence="1" key="1">
    <citation type="submission" date="2022-11" db="EMBL/GenBank/DDBJ databases">
        <title>beta-Carotene-producing bacterium, Jeongeuplla avenae sp. nov., alleviates the salt stress of Arabidopsis seedlings.</title>
        <authorList>
            <person name="Jiang L."/>
            <person name="Lee J."/>
        </authorList>
    </citation>
    <scope>NUCLEOTIDE SEQUENCE</scope>
    <source>
        <strain evidence="1">DY_R2A_6</strain>
    </source>
</reference>
<evidence type="ECO:0000313" key="1">
    <source>
        <dbReference type="EMBL" id="WAJ28508.1"/>
    </source>
</evidence>
<protein>
    <submittedName>
        <fullName evidence="1">DNA cytosine methyltransferase</fullName>
    </submittedName>
</protein>
<sequence>MPVSDPTMQIENLRGVWAGASRMGRPLIGVDLFAGAGGLSLGALAAGVQVVGAVEMHRWACATYRSNLIDNRLTRTKLFETDILELDPARLMRETGLDEGRCDILLGGPPCQGFSSHRLNDAGVGDPRNRLLLRYFEFVAALRPRIFLVENVPGMLWPRHRWFLEEFYRLTEESGYHLPMPFSLNARDYGVPQNRRRVFLLGTDRTQDPVAWPPEPTCSEGGLIAGTRPWPPASVVFDEPVDASDENGVHMRHGEELTAAFAKTPINGGSRKQSGRTLRCHGEHDGHSDVYGRINPDLPGPTMTTACINPSKGRFVHPTEPHGITLRHAARFQTFPEWFVFKGGLTAGGSQIGNAVPVKMARTLVLPLVELLQDARRDRRPAAA</sequence>
<dbReference type="EMBL" id="CP113520">
    <property type="protein sequence ID" value="WAJ28508.1"/>
    <property type="molecule type" value="Genomic_DNA"/>
</dbReference>
<name>A0ACD4NNZ7_9HYPH</name>
<proteinExistence type="predicted"/>
<keyword evidence="2" id="KW-1185">Reference proteome</keyword>
<gene>
    <name evidence="1" type="ORF">OXU80_27505</name>
</gene>
<organism evidence="1 2">
    <name type="scientific">Antarcticirhabdus aurantiaca</name>
    <dbReference type="NCBI Taxonomy" id="2606717"/>
    <lineage>
        <taxon>Bacteria</taxon>
        <taxon>Pseudomonadati</taxon>
        <taxon>Pseudomonadota</taxon>
        <taxon>Alphaproteobacteria</taxon>
        <taxon>Hyphomicrobiales</taxon>
        <taxon>Aurantimonadaceae</taxon>
        <taxon>Antarcticirhabdus</taxon>
    </lineage>
</organism>
<keyword evidence="1" id="KW-0808">Transferase</keyword>